<dbReference type="EMBL" id="UINC01082208">
    <property type="protein sequence ID" value="SVC26761.1"/>
    <property type="molecule type" value="Genomic_DNA"/>
</dbReference>
<protein>
    <recommendedName>
        <fullName evidence="2">Class II aldolase/adducin N-terminal domain-containing protein</fullName>
    </recommendedName>
</protein>
<sequence>MKNLWDQKTASGLEKKPLQLRVFSSQLLGFDSDLVLHGGGNTSVKLRETNIFGEEEDILYVKGSGRNLATID</sequence>
<feature type="non-terminal residue" evidence="1">
    <location>
        <position position="72"/>
    </location>
</feature>
<dbReference type="SUPFAM" id="SSF53639">
    <property type="entry name" value="AraD/HMP-PK domain-like"/>
    <property type="match status" value="1"/>
</dbReference>
<evidence type="ECO:0000313" key="1">
    <source>
        <dbReference type="EMBL" id="SVC26761.1"/>
    </source>
</evidence>
<dbReference type="InterPro" id="IPR036409">
    <property type="entry name" value="Aldolase_II/adducin_N_sf"/>
</dbReference>
<organism evidence="1">
    <name type="scientific">marine metagenome</name>
    <dbReference type="NCBI Taxonomy" id="408172"/>
    <lineage>
        <taxon>unclassified sequences</taxon>
        <taxon>metagenomes</taxon>
        <taxon>ecological metagenomes</taxon>
    </lineage>
</organism>
<accession>A0A382KVU2</accession>
<dbReference type="AlphaFoldDB" id="A0A382KVU2"/>
<dbReference type="Gene3D" id="3.40.225.10">
    <property type="entry name" value="Class II aldolase/adducin N-terminal domain"/>
    <property type="match status" value="1"/>
</dbReference>
<gene>
    <name evidence="1" type="ORF">METZ01_LOCUS279615</name>
</gene>
<reference evidence="1" key="1">
    <citation type="submission" date="2018-05" db="EMBL/GenBank/DDBJ databases">
        <authorList>
            <person name="Lanie J.A."/>
            <person name="Ng W.-L."/>
            <person name="Kazmierczak K.M."/>
            <person name="Andrzejewski T.M."/>
            <person name="Davidsen T.M."/>
            <person name="Wayne K.J."/>
            <person name="Tettelin H."/>
            <person name="Glass J.I."/>
            <person name="Rusch D."/>
            <person name="Podicherti R."/>
            <person name="Tsui H.-C.T."/>
            <person name="Winkler M.E."/>
        </authorList>
    </citation>
    <scope>NUCLEOTIDE SEQUENCE</scope>
</reference>
<proteinExistence type="predicted"/>
<name>A0A382KVU2_9ZZZZ</name>
<evidence type="ECO:0008006" key="2">
    <source>
        <dbReference type="Google" id="ProtNLM"/>
    </source>
</evidence>